<feature type="compositionally biased region" description="Low complexity" evidence="1">
    <location>
        <begin position="37"/>
        <end position="46"/>
    </location>
</feature>
<feature type="compositionally biased region" description="Polar residues" evidence="1">
    <location>
        <begin position="19"/>
        <end position="28"/>
    </location>
</feature>
<protein>
    <submittedName>
        <fullName evidence="3">DUF5610 domain-containing protein</fullName>
    </submittedName>
</protein>
<evidence type="ECO:0000259" key="2">
    <source>
        <dbReference type="Pfam" id="PF18433"/>
    </source>
</evidence>
<dbReference type="Proteomes" id="UP000714380">
    <property type="component" value="Unassembled WGS sequence"/>
</dbReference>
<reference evidence="3 4" key="1">
    <citation type="submission" date="2020-12" db="EMBL/GenBank/DDBJ databases">
        <title>Novel Thalassolituus-related marine hydrocarbonoclastic bacteria mediated algae-derived hydrocarbons mineralization in twilight zone of the northern South China Sea.</title>
        <authorList>
            <person name="Dong C."/>
        </authorList>
    </citation>
    <scope>NUCLEOTIDE SEQUENCE [LARGE SCALE GENOMIC DNA]</scope>
    <source>
        <strain evidence="3 4">IMCC1826</strain>
    </source>
</reference>
<feature type="region of interest" description="Disordered" evidence="1">
    <location>
        <begin position="1"/>
        <end position="47"/>
    </location>
</feature>
<evidence type="ECO:0000313" key="4">
    <source>
        <dbReference type="Proteomes" id="UP000714380"/>
    </source>
</evidence>
<name>A0ABS7ZWW2_9GAMM</name>
<dbReference type="Gene3D" id="1.10.132.90">
    <property type="match status" value="1"/>
</dbReference>
<evidence type="ECO:0000256" key="1">
    <source>
        <dbReference type="SAM" id="MobiDB-lite"/>
    </source>
</evidence>
<dbReference type="Pfam" id="PF18433">
    <property type="entry name" value="DUF5610"/>
    <property type="match status" value="1"/>
</dbReference>
<keyword evidence="4" id="KW-1185">Reference proteome</keyword>
<dbReference type="EMBL" id="JAEDAH010000095">
    <property type="protein sequence ID" value="MCA6064891.1"/>
    <property type="molecule type" value="Genomic_DNA"/>
</dbReference>
<evidence type="ECO:0000313" key="3">
    <source>
        <dbReference type="EMBL" id="MCA6064891.1"/>
    </source>
</evidence>
<sequence length="343" mass="36966">MSITLPPSLFTRSRYPADGQQSVNQSANRAADDDAAVSKSSDDATSGIVRLGSRQSAEDTAAAILGHVRNGLSELRSQGASDERLQQRLDAAREGIERGYKEATAMLKDMGMLDDELQTNIDNSRSMVDQGLSDMESNLASLDGGIMSSRTFISAGNAMSLQVMTRDGDRVTVNFAQSSALSAAQGDGYAAMRSSSRQGWQMQVSGTLSAEEKQALENLFNDVQALSEQFFAGDIGAALEDAMNLGMDGSQLAAMSLSLTQKSVSSVTTGYAKPTVELPTPELEALKAPLAYYAERYIKALDDASALQQPKDVFRDMVHQLLPEEPRLKAWDFFHEGLNKLVS</sequence>
<comment type="caution">
    <text evidence="3">The sequence shown here is derived from an EMBL/GenBank/DDBJ whole genome shotgun (WGS) entry which is preliminary data.</text>
</comment>
<proteinExistence type="predicted"/>
<dbReference type="InterPro" id="IPR041651">
    <property type="entry name" value="DUF5610"/>
</dbReference>
<organism evidence="3 4">
    <name type="scientific">Thalassolituus marinus</name>
    <dbReference type="NCBI Taxonomy" id="671053"/>
    <lineage>
        <taxon>Bacteria</taxon>
        <taxon>Pseudomonadati</taxon>
        <taxon>Pseudomonadota</taxon>
        <taxon>Gammaproteobacteria</taxon>
        <taxon>Oceanospirillales</taxon>
        <taxon>Oceanospirillaceae</taxon>
        <taxon>Thalassolituus</taxon>
    </lineage>
</organism>
<feature type="domain" description="DUF5610" evidence="2">
    <location>
        <begin position="22"/>
        <end position="134"/>
    </location>
</feature>
<gene>
    <name evidence="3" type="ORF">I9W95_14860</name>
</gene>
<dbReference type="RefSeq" id="WP_225676299.1">
    <property type="nucleotide sequence ID" value="NZ_JAEDAH010000095.1"/>
</dbReference>
<accession>A0ABS7ZWW2</accession>